<proteinExistence type="predicted"/>
<evidence type="ECO:0000256" key="5">
    <source>
        <dbReference type="ARBA" id="ARBA00023136"/>
    </source>
</evidence>
<evidence type="ECO:0000256" key="6">
    <source>
        <dbReference type="SAM" id="Phobius"/>
    </source>
</evidence>
<dbReference type="RefSeq" id="WP_010920777.1">
    <property type="nucleotide sequence ID" value="NC_011916.1"/>
</dbReference>
<evidence type="ECO:0000256" key="4">
    <source>
        <dbReference type="ARBA" id="ARBA00022989"/>
    </source>
</evidence>
<dbReference type="Proteomes" id="UP000001364">
    <property type="component" value="Chromosome"/>
</dbReference>
<keyword evidence="3 6" id="KW-0812">Transmembrane</keyword>
<comment type="subcellular location">
    <subcellularLocation>
        <location evidence="1">Cell membrane</location>
        <topology evidence="1">Multi-pass membrane protein</topology>
    </subcellularLocation>
</comment>
<keyword evidence="4 6" id="KW-1133">Transmembrane helix</keyword>
<evidence type="ECO:0000313" key="9">
    <source>
        <dbReference type="Proteomes" id="UP000001364"/>
    </source>
</evidence>
<dbReference type="GO" id="GO:0005886">
    <property type="term" value="C:plasma membrane"/>
    <property type="evidence" value="ECO:0007669"/>
    <property type="project" value="UniProtKB-SubCell"/>
</dbReference>
<dbReference type="PhylomeDB" id="A0A0H3CC31"/>
<keyword evidence="5 6" id="KW-0472">Membrane</keyword>
<dbReference type="RefSeq" id="YP_002518408.1">
    <property type="nucleotide sequence ID" value="NC_011916.1"/>
</dbReference>
<feature type="transmembrane region" description="Helical" evidence="6">
    <location>
        <begin position="153"/>
        <end position="173"/>
    </location>
</feature>
<protein>
    <submittedName>
        <fullName evidence="8">TadC-related pilus assembly protein CpaH</fullName>
        <ecNumber evidence="8">4.1.99.2</ecNumber>
    </submittedName>
</protein>
<dbReference type="PANTHER" id="PTHR35007">
    <property type="entry name" value="INTEGRAL MEMBRANE PROTEIN-RELATED"/>
    <property type="match status" value="1"/>
</dbReference>
<keyword evidence="2" id="KW-1003">Cell membrane</keyword>
<organism evidence="8 9">
    <name type="scientific">Caulobacter vibrioides (strain NA1000 / CB15N)</name>
    <name type="common">Caulobacter crescentus</name>
    <dbReference type="NCBI Taxonomy" id="565050"/>
    <lineage>
        <taxon>Bacteria</taxon>
        <taxon>Pseudomonadati</taxon>
        <taxon>Pseudomonadota</taxon>
        <taxon>Alphaproteobacteria</taxon>
        <taxon>Caulobacterales</taxon>
        <taxon>Caulobacteraceae</taxon>
        <taxon>Caulobacter</taxon>
    </lineage>
</organism>
<dbReference type="EC" id="4.1.99.2" evidence="8"/>
<evidence type="ECO:0000256" key="2">
    <source>
        <dbReference type="ARBA" id="ARBA00022475"/>
    </source>
</evidence>
<dbReference type="Pfam" id="PF00482">
    <property type="entry name" value="T2SSF"/>
    <property type="match status" value="1"/>
</dbReference>
<dbReference type="PATRIC" id="fig|565050.3.peg.2961"/>
<keyword evidence="8" id="KW-0456">Lyase</keyword>
<sequence>MFWLPRRVRFQGVCGFDLDPGIRREGRRWRMGEGRMSLVETLTSPSNVLTAFIAVVVFATIITLASPVMRDNNLEGRLKSVANRREELRRRSRQSISTRAPGTAGGTLRHQDEGLYKNVVERLQLSRLLEDPKVVEKLAQAGFRGPKPVSTFYFFRFAMPFAFAAGAAFYLYVVNDFGLLPMQKLCACVAFLALGYYAPNVYISNVAQKRRESIVAAFPDALDLLLICVESGMSIEAAIQKVGAEVGSSSMELAEELSLLTAELSYLPDRRLAYENLARRTNHPGIKSVATAMIQAERYGTPLGTALRVMAKENRELRLSAAEKKAAALPAQLTVPMILFFLPVLFIMILGPAIMKVQDAFK</sequence>
<dbReference type="GO" id="GO:0050371">
    <property type="term" value="F:tyrosine phenol-lyase activity"/>
    <property type="evidence" value="ECO:0007669"/>
    <property type="project" value="UniProtKB-EC"/>
</dbReference>
<feature type="transmembrane region" description="Helical" evidence="6">
    <location>
        <begin position="333"/>
        <end position="355"/>
    </location>
</feature>
<dbReference type="OrthoDB" id="9810662at2"/>
<dbReference type="PANTHER" id="PTHR35007:SF2">
    <property type="entry name" value="PILUS ASSEMBLE PROTEIN"/>
    <property type="match status" value="1"/>
</dbReference>
<keyword evidence="9" id="KW-1185">Reference proteome</keyword>
<dbReference type="KEGG" id="ccs:CCNA_03035"/>
<evidence type="ECO:0000313" key="8">
    <source>
        <dbReference type="EMBL" id="ACL96500.1"/>
    </source>
</evidence>
<gene>
    <name evidence="8" type="primary">cpaH</name>
    <name evidence="8" type="ordered locus">CCNA_03035</name>
</gene>
<evidence type="ECO:0000259" key="7">
    <source>
        <dbReference type="Pfam" id="PF00482"/>
    </source>
</evidence>
<reference evidence="8 9" key="1">
    <citation type="journal article" date="2010" name="J. Bacteriol.">
        <title>The genetic basis of laboratory adaptation in Caulobacter crescentus.</title>
        <authorList>
            <person name="Marks M.E."/>
            <person name="Castro-Rojas C.M."/>
            <person name="Teiling C."/>
            <person name="Du L."/>
            <person name="Kapatral V."/>
            <person name="Walunas T.L."/>
            <person name="Crosson S."/>
        </authorList>
    </citation>
    <scope>NUCLEOTIDE SEQUENCE [LARGE SCALE GENOMIC DNA]</scope>
    <source>
        <strain evidence="9">NA1000 / CB15N</strain>
    </source>
</reference>
<evidence type="ECO:0000256" key="3">
    <source>
        <dbReference type="ARBA" id="ARBA00022692"/>
    </source>
</evidence>
<accession>A0A0H3CC31</accession>
<dbReference type="AlphaFoldDB" id="A0A0H3CC31"/>
<feature type="transmembrane region" description="Helical" evidence="6">
    <location>
        <begin position="48"/>
        <end position="69"/>
    </location>
</feature>
<evidence type="ECO:0000256" key="1">
    <source>
        <dbReference type="ARBA" id="ARBA00004651"/>
    </source>
</evidence>
<dbReference type="GeneID" id="7333489"/>
<dbReference type="EMBL" id="CP001340">
    <property type="protein sequence ID" value="ACL96500.1"/>
    <property type="molecule type" value="Genomic_DNA"/>
</dbReference>
<dbReference type="InterPro" id="IPR018076">
    <property type="entry name" value="T2SS_GspF_dom"/>
</dbReference>
<dbReference type="HOGENOM" id="CLU_056917_0_0_5"/>
<dbReference type="SMR" id="A0A0H3CC31"/>
<feature type="transmembrane region" description="Helical" evidence="6">
    <location>
        <begin position="179"/>
        <end position="203"/>
    </location>
</feature>
<feature type="domain" description="Type II secretion system protein GspF" evidence="7">
    <location>
        <begin position="222"/>
        <end position="350"/>
    </location>
</feature>
<name>A0A0H3CC31_CAUVN</name>